<dbReference type="InterPro" id="IPR050261">
    <property type="entry name" value="FrsA_esterase"/>
</dbReference>
<evidence type="ECO:0000313" key="4">
    <source>
        <dbReference type="EMBL" id="GFG63019.1"/>
    </source>
</evidence>
<evidence type="ECO:0000256" key="2">
    <source>
        <dbReference type="ARBA" id="ARBA00022801"/>
    </source>
</evidence>
<comment type="similarity">
    <text evidence="1">Belongs to the AB hydrolase superfamily.</text>
</comment>
<dbReference type="PANTHER" id="PTHR22946">
    <property type="entry name" value="DIENELACTONE HYDROLASE DOMAIN-CONTAINING PROTEIN-RELATED"/>
    <property type="match status" value="1"/>
</dbReference>
<proteinExistence type="inferred from homology"/>
<dbReference type="SUPFAM" id="SSF53474">
    <property type="entry name" value="alpha/beta-Hydrolases"/>
    <property type="match status" value="1"/>
</dbReference>
<dbReference type="PANTHER" id="PTHR22946:SF9">
    <property type="entry name" value="POLYKETIDE TRANSFERASE AF380"/>
    <property type="match status" value="1"/>
</dbReference>
<keyword evidence="2 5" id="KW-0378">Hydrolase</keyword>
<sequence length="311" mass="33031">MTDSGEREKVHFSSDGTACAAWLYRGTNGACVVMSAGLAVTKEPGTDRFARRLHDAGYTVLAFDYRRLGESGGRPRQVTRYREQLADWHAAIDFARNVSGVDPHKIAIWGYSLSGGHVFRVAAGNPTLGAAIAHSPLVDGVAVVPNAMRHQTQSASLRFAALALVDAVGLRLGRRPILVPLAGPPGTLTSLTTPDAQNGAGALNPGNTYPHWQQEVAASSAMRAAFYRPGRHASRIRIPFLVIAYDDDGVAPPGPTVRAASRAPRGELARLPGGHYAAYLDGHEQTVDTLLAFLSKHLLDVSRVTSSASGP</sequence>
<dbReference type="Proteomes" id="UP000465306">
    <property type="component" value="Unassembled WGS sequence"/>
</dbReference>
<dbReference type="RefSeq" id="WP_085072764.1">
    <property type="nucleotide sequence ID" value="NZ_BLKU01000002.1"/>
</dbReference>
<dbReference type="KEGG" id="mku:I2456_06185"/>
<dbReference type="Pfam" id="PF12146">
    <property type="entry name" value="Hydrolase_4"/>
    <property type="match status" value="1"/>
</dbReference>
<name>A0AAX1JC15_9MYCO</name>
<dbReference type="Proteomes" id="UP000663583">
    <property type="component" value="Chromosome"/>
</dbReference>
<evidence type="ECO:0000313" key="5">
    <source>
        <dbReference type="EMBL" id="QPI39084.1"/>
    </source>
</evidence>
<feature type="domain" description="Serine aminopeptidase S33" evidence="3">
    <location>
        <begin position="46"/>
        <end position="268"/>
    </location>
</feature>
<evidence type="ECO:0000313" key="7">
    <source>
        <dbReference type="Proteomes" id="UP000663583"/>
    </source>
</evidence>
<reference evidence="4 6" key="1">
    <citation type="journal article" date="2019" name="Emerg. Microbes Infect.">
        <title>Comprehensive subspecies identification of 175 nontuberculous mycobacteria species based on 7547 genomic profiles.</title>
        <authorList>
            <person name="Matsumoto Y."/>
            <person name="Kinjo T."/>
            <person name="Motooka D."/>
            <person name="Nabeya D."/>
            <person name="Jung N."/>
            <person name="Uechi K."/>
            <person name="Horii T."/>
            <person name="Iida T."/>
            <person name="Fujita J."/>
            <person name="Nakamura S."/>
        </authorList>
    </citation>
    <scope>NUCLEOTIDE SEQUENCE [LARGE SCALE GENOMIC DNA]</scope>
    <source>
        <strain evidence="4 6">JCM 13573</strain>
    </source>
</reference>
<keyword evidence="6" id="KW-1185">Reference proteome</keyword>
<dbReference type="EMBL" id="BLKU01000002">
    <property type="protein sequence ID" value="GFG63019.1"/>
    <property type="molecule type" value="Genomic_DNA"/>
</dbReference>
<protein>
    <submittedName>
        <fullName evidence="5">Alpha/beta fold hydrolase</fullName>
    </submittedName>
    <submittedName>
        <fullName evidence="4">Alpha/beta hydrolase</fullName>
    </submittedName>
</protein>
<dbReference type="InterPro" id="IPR029058">
    <property type="entry name" value="AB_hydrolase_fold"/>
</dbReference>
<organism evidence="5 7">
    <name type="scientific">Mycobacterium kubicae</name>
    <dbReference type="NCBI Taxonomy" id="120959"/>
    <lineage>
        <taxon>Bacteria</taxon>
        <taxon>Bacillati</taxon>
        <taxon>Actinomycetota</taxon>
        <taxon>Actinomycetes</taxon>
        <taxon>Mycobacteriales</taxon>
        <taxon>Mycobacteriaceae</taxon>
        <taxon>Mycobacterium</taxon>
        <taxon>Mycobacterium simiae complex</taxon>
    </lineage>
</organism>
<reference evidence="4" key="2">
    <citation type="submission" date="2020-02" db="EMBL/GenBank/DDBJ databases">
        <authorList>
            <person name="Matsumoto Y."/>
            <person name="Kinjo T."/>
            <person name="Motooka D."/>
            <person name="Nabeya D."/>
            <person name="Jung N."/>
            <person name="Uechi K."/>
            <person name="Horii T."/>
            <person name="Iida T."/>
            <person name="Fujita J."/>
            <person name="Nakamura S."/>
        </authorList>
    </citation>
    <scope>NUCLEOTIDE SEQUENCE</scope>
    <source>
        <strain evidence="4">JCM 13573</strain>
    </source>
</reference>
<dbReference type="InterPro" id="IPR022742">
    <property type="entry name" value="Hydrolase_4"/>
</dbReference>
<accession>A0AAX1JC15</accession>
<dbReference type="AlphaFoldDB" id="A0AAX1JC15"/>
<gene>
    <name evidence="5" type="ORF">I2456_06185</name>
    <name evidence="4" type="ORF">MKUB_05090</name>
</gene>
<reference evidence="5" key="3">
    <citation type="submission" date="2020-11" db="EMBL/GenBank/DDBJ databases">
        <title>Intraspecies plasmid and genomic variation of Mycobacterium kubicae revealed by the complete genome sequences of two clinical isolates.</title>
        <authorList>
            <person name="Hendrix J.R."/>
            <person name="Epperson L.E."/>
            <person name="Honda J.R."/>
            <person name="Strong M."/>
        </authorList>
    </citation>
    <scope>NUCLEOTIDE SEQUENCE</scope>
    <source>
        <strain evidence="5">JCM 13573</strain>
    </source>
</reference>
<dbReference type="EMBL" id="CP065047">
    <property type="protein sequence ID" value="QPI39084.1"/>
    <property type="molecule type" value="Genomic_DNA"/>
</dbReference>
<evidence type="ECO:0000256" key="1">
    <source>
        <dbReference type="ARBA" id="ARBA00008645"/>
    </source>
</evidence>
<dbReference type="Gene3D" id="3.40.50.1820">
    <property type="entry name" value="alpha/beta hydrolase"/>
    <property type="match status" value="1"/>
</dbReference>
<evidence type="ECO:0000259" key="3">
    <source>
        <dbReference type="Pfam" id="PF12146"/>
    </source>
</evidence>
<dbReference type="Gene3D" id="1.10.10.800">
    <property type="match status" value="1"/>
</dbReference>
<evidence type="ECO:0000313" key="6">
    <source>
        <dbReference type="Proteomes" id="UP000465306"/>
    </source>
</evidence>
<dbReference type="GO" id="GO:0052689">
    <property type="term" value="F:carboxylic ester hydrolase activity"/>
    <property type="evidence" value="ECO:0007669"/>
    <property type="project" value="UniProtKB-ARBA"/>
</dbReference>